<dbReference type="OrthoDB" id="9802264at2"/>
<evidence type="ECO:0000256" key="1">
    <source>
        <dbReference type="ARBA" id="ARBA00022741"/>
    </source>
</evidence>
<dbReference type="InterPro" id="IPR050334">
    <property type="entry name" value="Molybdenum_import_ModC"/>
</dbReference>
<evidence type="ECO:0000259" key="3">
    <source>
        <dbReference type="PROSITE" id="PS50893"/>
    </source>
</evidence>
<dbReference type="EMBL" id="SWCJ01000004">
    <property type="protein sequence ID" value="TKB56181.1"/>
    <property type="molecule type" value="Genomic_DNA"/>
</dbReference>
<dbReference type="InterPro" id="IPR003593">
    <property type="entry name" value="AAA+_ATPase"/>
</dbReference>
<dbReference type="PANTHER" id="PTHR43514">
    <property type="entry name" value="ABC TRANSPORTER I FAMILY MEMBER 10"/>
    <property type="match status" value="1"/>
</dbReference>
<dbReference type="SMART" id="SM00382">
    <property type="entry name" value="AAA"/>
    <property type="match status" value="1"/>
</dbReference>
<keyword evidence="2 4" id="KW-0067">ATP-binding</keyword>
<comment type="caution">
    <text evidence="4">The sequence shown here is derived from an EMBL/GenBank/DDBJ whole genome shotgun (WGS) entry which is preliminary data.</text>
</comment>
<dbReference type="Proteomes" id="UP000305675">
    <property type="component" value="Unassembled WGS sequence"/>
</dbReference>
<reference evidence="4 5" key="1">
    <citation type="submission" date="2019-04" db="EMBL/GenBank/DDBJ databases">
        <authorList>
            <person name="Hwang J.C."/>
        </authorList>
    </citation>
    <scope>NUCLEOTIDE SEQUENCE [LARGE SCALE GENOMIC DNA]</scope>
    <source>
        <strain evidence="4 5">IMCC35002</strain>
    </source>
</reference>
<evidence type="ECO:0000313" key="5">
    <source>
        <dbReference type="Proteomes" id="UP000305675"/>
    </source>
</evidence>
<keyword evidence="1" id="KW-0547">Nucleotide-binding</keyword>
<keyword evidence="5" id="KW-1185">Reference proteome</keyword>
<dbReference type="InterPro" id="IPR027417">
    <property type="entry name" value="P-loop_NTPase"/>
</dbReference>
<organism evidence="4 5">
    <name type="scientific">Ferrimonas aestuarii</name>
    <dbReference type="NCBI Taxonomy" id="2569539"/>
    <lineage>
        <taxon>Bacteria</taxon>
        <taxon>Pseudomonadati</taxon>
        <taxon>Pseudomonadota</taxon>
        <taxon>Gammaproteobacteria</taxon>
        <taxon>Alteromonadales</taxon>
        <taxon>Ferrimonadaceae</taxon>
        <taxon>Ferrimonas</taxon>
    </lineage>
</organism>
<evidence type="ECO:0000256" key="2">
    <source>
        <dbReference type="ARBA" id="ARBA00022840"/>
    </source>
</evidence>
<sequence length="273" mass="29973">MMDLKLDLHGKLGQFELTAKCDLHMRGITGLFGPSGAGKTSLLRAIAGLDNQLKGRIELDDVVLQDTDAGIMMPAEQRRIGMVFQDSRLFPHLTVRGNLEIAKRWAKDRHIPLQKVIEGCDIRDLLDKPAPSLSAGQRQRVAIARALMAAPKILLLDEPLAALDFNSRQHLMSFLNDSATPFPMIYISHSVSETLSLCDPLILMKQGGIDAIGPTAEVAHKLPKRRGHARVTSYDAENGQLVLELDEHAPELEAGQTIGLVTEPRWLKSQNGG</sequence>
<dbReference type="PROSITE" id="PS50893">
    <property type="entry name" value="ABC_TRANSPORTER_2"/>
    <property type="match status" value="1"/>
</dbReference>
<proteinExistence type="predicted"/>
<dbReference type="PANTHER" id="PTHR43514:SF4">
    <property type="entry name" value="ABC TRANSPORTER I FAMILY MEMBER 10"/>
    <property type="match status" value="1"/>
</dbReference>
<feature type="domain" description="ABC transporter" evidence="3">
    <location>
        <begin position="1"/>
        <end position="231"/>
    </location>
</feature>
<dbReference type="GO" id="GO:0016887">
    <property type="term" value="F:ATP hydrolysis activity"/>
    <property type="evidence" value="ECO:0007669"/>
    <property type="project" value="InterPro"/>
</dbReference>
<dbReference type="InterPro" id="IPR017871">
    <property type="entry name" value="ABC_transporter-like_CS"/>
</dbReference>
<dbReference type="Pfam" id="PF00005">
    <property type="entry name" value="ABC_tran"/>
    <property type="match status" value="1"/>
</dbReference>
<evidence type="ECO:0000313" key="4">
    <source>
        <dbReference type="EMBL" id="TKB56181.1"/>
    </source>
</evidence>
<dbReference type="RefSeq" id="WP_136862910.1">
    <property type="nucleotide sequence ID" value="NZ_SWCJ01000004.1"/>
</dbReference>
<dbReference type="SUPFAM" id="SSF52540">
    <property type="entry name" value="P-loop containing nucleoside triphosphate hydrolases"/>
    <property type="match status" value="1"/>
</dbReference>
<gene>
    <name evidence="4" type="ORF">FCL42_08175</name>
</gene>
<dbReference type="PROSITE" id="PS00211">
    <property type="entry name" value="ABC_TRANSPORTER_1"/>
    <property type="match status" value="1"/>
</dbReference>
<dbReference type="InterPro" id="IPR003439">
    <property type="entry name" value="ABC_transporter-like_ATP-bd"/>
</dbReference>
<dbReference type="AlphaFoldDB" id="A0A4U1BP86"/>
<dbReference type="GO" id="GO:0005524">
    <property type="term" value="F:ATP binding"/>
    <property type="evidence" value="ECO:0007669"/>
    <property type="project" value="UniProtKB-KW"/>
</dbReference>
<accession>A0A4U1BP86</accession>
<protein>
    <submittedName>
        <fullName evidence="4">ATP-binding cassette domain-containing protein</fullName>
    </submittedName>
</protein>
<name>A0A4U1BP86_9GAMM</name>
<dbReference type="Gene3D" id="3.40.50.300">
    <property type="entry name" value="P-loop containing nucleotide triphosphate hydrolases"/>
    <property type="match status" value="1"/>
</dbReference>